<dbReference type="GO" id="GO:0048038">
    <property type="term" value="F:quinone binding"/>
    <property type="evidence" value="ECO:0007669"/>
    <property type="project" value="TreeGrafter"/>
</dbReference>
<protein>
    <submittedName>
        <fullName evidence="4">NAD(P)-dependent dehydrogenase (Short-subunit alcohol dehydrogenase family)</fullName>
    </submittedName>
</protein>
<gene>
    <name evidence="4" type="ORF">EV668_0168</name>
</gene>
<evidence type="ECO:0000259" key="3">
    <source>
        <dbReference type="SMART" id="SM00822"/>
    </source>
</evidence>
<dbReference type="PANTHER" id="PTHR42760:SF133">
    <property type="entry name" value="3-OXOACYL-[ACYL-CARRIER-PROTEIN] REDUCTASE"/>
    <property type="match status" value="1"/>
</dbReference>
<dbReference type="GO" id="GO:0006633">
    <property type="term" value="P:fatty acid biosynthetic process"/>
    <property type="evidence" value="ECO:0007669"/>
    <property type="project" value="TreeGrafter"/>
</dbReference>
<dbReference type="Gene3D" id="3.40.50.720">
    <property type="entry name" value="NAD(P)-binding Rossmann-like Domain"/>
    <property type="match status" value="1"/>
</dbReference>
<accession>A0A4R7C3C3</accession>
<dbReference type="PROSITE" id="PS00061">
    <property type="entry name" value="ADH_SHORT"/>
    <property type="match status" value="1"/>
</dbReference>
<dbReference type="Pfam" id="PF13561">
    <property type="entry name" value="adh_short_C2"/>
    <property type="match status" value="1"/>
</dbReference>
<evidence type="ECO:0000256" key="2">
    <source>
        <dbReference type="ARBA" id="ARBA00023002"/>
    </source>
</evidence>
<dbReference type="GO" id="GO:0016616">
    <property type="term" value="F:oxidoreductase activity, acting on the CH-OH group of donors, NAD or NADP as acceptor"/>
    <property type="evidence" value="ECO:0007669"/>
    <property type="project" value="TreeGrafter"/>
</dbReference>
<comment type="caution">
    <text evidence="4">The sequence shown here is derived from an EMBL/GenBank/DDBJ whole genome shotgun (WGS) entry which is preliminary data.</text>
</comment>
<comment type="similarity">
    <text evidence="1">Belongs to the short-chain dehydrogenases/reductases (SDR) family.</text>
</comment>
<dbReference type="RefSeq" id="WP_245512749.1">
    <property type="nucleotide sequence ID" value="NZ_SNZR01000011.1"/>
</dbReference>
<dbReference type="InterPro" id="IPR020904">
    <property type="entry name" value="Sc_DH/Rdtase_CS"/>
</dbReference>
<feature type="domain" description="Ketoreductase" evidence="3">
    <location>
        <begin position="4"/>
        <end position="176"/>
    </location>
</feature>
<sequence>MLGKVAIVTGGAQGIGEACARRFAAEGATVVVADIREPSWIADTGVVYRRCDVGMAEDVSDLFAAVARDHGRLDVLLNNAALLRIAPFLEQSEQDFDDVIRVGLKSVFLCSQAAGRMMVEHGTRGSIVNMASINSVVAIPTHAAYAAAKGGIVQLTRAAAVALAPHGIRVNAIGPGTIATEMARMNTLSNDAARRRMLSRTPLGRPGEPEEIASIAVFLATDASSYVTGQTIFAEGGRLALNLTMPDT</sequence>
<dbReference type="InterPro" id="IPR002347">
    <property type="entry name" value="SDR_fam"/>
</dbReference>
<name>A0A4R7C3C3_9HYPH</name>
<proteinExistence type="inferred from homology"/>
<dbReference type="AlphaFoldDB" id="A0A4R7C3C3"/>
<keyword evidence="5" id="KW-1185">Reference proteome</keyword>
<evidence type="ECO:0000313" key="4">
    <source>
        <dbReference type="EMBL" id="TDR92924.1"/>
    </source>
</evidence>
<dbReference type="PANTHER" id="PTHR42760">
    <property type="entry name" value="SHORT-CHAIN DEHYDROGENASES/REDUCTASES FAMILY MEMBER"/>
    <property type="match status" value="1"/>
</dbReference>
<evidence type="ECO:0000313" key="5">
    <source>
        <dbReference type="Proteomes" id="UP000295122"/>
    </source>
</evidence>
<evidence type="ECO:0000256" key="1">
    <source>
        <dbReference type="ARBA" id="ARBA00006484"/>
    </source>
</evidence>
<reference evidence="4 5" key="1">
    <citation type="submission" date="2019-03" db="EMBL/GenBank/DDBJ databases">
        <title>Genomic Encyclopedia of Type Strains, Phase IV (KMG-IV): sequencing the most valuable type-strain genomes for metagenomic binning, comparative biology and taxonomic classification.</title>
        <authorList>
            <person name="Goeker M."/>
        </authorList>
    </citation>
    <scope>NUCLEOTIDE SEQUENCE [LARGE SCALE GENOMIC DNA]</scope>
    <source>
        <strain evidence="4 5">DSM 25903</strain>
    </source>
</reference>
<keyword evidence="2" id="KW-0560">Oxidoreductase</keyword>
<organism evidence="4 5">
    <name type="scientific">Enterovirga rhinocerotis</name>
    <dbReference type="NCBI Taxonomy" id="1339210"/>
    <lineage>
        <taxon>Bacteria</taxon>
        <taxon>Pseudomonadati</taxon>
        <taxon>Pseudomonadota</taxon>
        <taxon>Alphaproteobacteria</taxon>
        <taxon>Hyphomicrobiales</taxon>
        <taxon>Methylobacteriaceae</taxon>
        <taxon>Enterovirga</taxon>
    </lineage>
</organism>
<dbReference type="EMBL" id="SNZR01000011">
    <property type="protein sequence ID" value="TDR92924.1"/>
    <property type="molecule type" value="Genomic_DNA"/>
</dbReference>
<dbReference type="PRINTS" id="PR00081">
    <property type="entry name" value="GDHRDH"/>
</dbReference>
<dbReference type="InterPro" id="IPR036291">
    <property type="entry name" value="NAD(P)-bd_dom_sf"/>
</dbReference>
<dbReference type="PRINTS" id="PR00080">
    <property type="entry name" value="SDRFAMILY"/>
</dbReference>
<dbReference type="Proteomes" id="UP000295122">
    <property type="component" value="Unassembled WGS sequence"/>
</dbReference>
<dbReference type="SUPFAM" id="SSF51735">
    <property type="entry name" value="NAD(P)-binding Rossmann-fold domains"/>
    <property type="match status" value="1"/>
</dbReference>
<dbReference type="SMART" id="SM00822">
    <property type="entry name" value="PKS_KR"/>
    <property type="match status" value="1"/>
</dbReference>
<dbReference type="InterPro" id="IPR057326">
    <property type="entry name" value="KR_dom"/>
</dbReference>
<dbReference type="FunFam" id="3.40.50.720:FF:000084">
    <property type="entry name" value="Short-chain dehydrogenase reductase"/>
    <property type="match status" value="1"/>
</dbReference>